<feature type="signal peptide" evidence="1">
    <location>
        <begin position="1"/>
        <end position="17"/>
    </location>
</feature>
<keyword evidence="3" id="KW-1185">Reference proteome</keyword>
<dbReference type="OrthoDB" id="10458634at2759"/>
<dbReference type="EMBL" id="ML976674">
    <property type="protein sequence ID" value="KAF1974526.1"/>
    <property type="molecule type" value="Genomic_DNA"/>
</dbReference>
<sequence>MKLQILIGLLSALSALAAPVAKAGVEGTDTSNLVLSGIAVAVTASDEDFKVKRSASPGVAGTDTSNLVLSGIAVAVTASDEDFKKIKRSAETNLASTGIHNVVKRAEDAPDGGVVPIGLLLLVAKADDDGKRDAKLINPYIDDVEKADKHAVLGE</sequence>
<dbReference type="Proteomes" id="UP000800036">
    <property type="component" value="Unassembled WGS sequence"/>
</dbReference>
<evidence type="ECO:0000313" key="2">
    <source>
        <dbReference type="EMBL" id="KAF1974526.1"/>
    </source>
</evidence>
<protein>
    <submittedName>
        <fullName evidence="2">Uncharacterized protein</fullName>
    </submittedName>
</protein>
<name>A0A6A5VHK8_9PLEO</name>
<accession>A0A6A5VHK8</accession>
<evidence type="ECO:0000256" key="1">
    <source>
        <dbReference type="SAM" id="SignalP"/>
    </source>
</evidence>
<proteinExistence type="predicted"/>
<keyword evidence="1" id="KW-0732">Signal</keyword>
<evidence type="ECO:0000313" key="3">
    <source>
        <dbReference type="Proteomes" id="UP000800036"/>
    </source>
</evidence>
<dbReference type="AlphaFoldDB" id="A0A6A5VHK8"/>
<feature type="chain" id="PRO_5025677634" evidence="1">
    <location>
        <begin position="18"/>
        <end position="155"/>
    </location>
</feature>
<reference evidence="2" key="1">
    <citation type="journal article" date="2020" name="Stud. Mycol.">
        <title>101 Dothideomycetes genomes: a test case for predicting lifestyles and emergence of pathogens.</title>
        <authorList>
            <person name="Haridas S."/>
            <person name="Albert R."/>
            <person name="Binder M."/>
            <person name="Bloem J."/>
            <person name="Labutti K."/>
            <person name="Salamov A."/>
            <person name="Andreopoulos B."/>
            <person name="Baker S."/>
            <person name="Barry K."/>
            <person name="Bills G."/>
            <person name="Bluhm B."/>
            <person name="Cannon C."/>
            <person name="Castanera R."/>
            <person name="Culley D."/>
            <person name="Daum C."/>
            <person name="Ezra D."/>
            <person name="Gonzalez J."/>
            <person name="Henrissat B."/>
            <person name="Kuo A."/>
            <person name="Liang C."/>
            <person name="Lipzen A."/>
            <person name="Lutzoni F."/>
            <person name="Magnuson J."/>
            <person name="Mondo S."/>
            <person name="Nolan M."/>
            <person name="Ohm R."/>
            <person name="Pangilinan J."/>
            <person name="Park H.-J."/>
            <person name="Ramirez L."/>
            <person name="Alfaro M."/>
            <person name="Sun H."/>
            <person name="Tritt A."/>
            <person name="Yoshinaga Y."/>
            <person name="Zwiers L.-H."/>
            <person name="Turgeon B."/>
            <person name="Goodwin S."/>
            <person name="Spatafora J."/>
            <person name="Crous P."/>
            <person name="Grigoriev I."/>
        </authorList>
    </citation>
    <scope>NUCLEOTIDE SEQUENCE</scope>
    <source>
        <strain evidence="2">CBS 107.79</strain>
    </source>
</reference>
<organism evidence="2 3">
    <name type="scientific">Bimuria novae-zelandiae CBS 107.79</name>
    <dbReference type="NCBI Taxonomy" id="1447943"/>
    <lineage>
        <taxon>Eukaryota</taxon>
        <taxon>Fungi</taxon>
        <taxon>Dikarya</taxon>
        <taxon>Ascomycota</taxon>
        <taxon>Pezizomycotina</taxon>
        <taxon>Dothideomycetes</taxon>
        <taxon>Pleosporomycetidae</taxon>
        <taxon>Pleosporales</taxon>
        <taxon>Massarineae</taxon>
        <taxon>Didymosphaeriaceae</taxon>
        <taxon>Bimuria</taxon>
    </lineage>
</organism>
<gene>
    <name evidence="2" type="ORF">BU23DRAFT_567343</name>
</gene>